<sequence length="148" mass="17070">MEQVMSYFNLDLQEDRSAPAVADLQHLLFGRMQTETIQLIRRESNLLFPVIRNTSARNKALKPAAYDSVQQSFQKIQLLLQKVRQVSGNYQLQEQWSAEYKLCTGDLFITEQLLQQWIYVAQNILYPAVIPGHTAIISQDDIDNVIID</sequence>
<protein>
    <submittedName>
        <fullName evidence="1">Uncharacterized protein</fullName>
    </submittedName>
</protein>
<accession>A0ABS5ISK4</accession>
<dbReference type="EMBL" id="JAGTXB010000001">
    <property type="protein sequence ID" value="MBS0025934.1"/>
    <property type="molecule type" value="Genomic_DNA"/>
</dbReference>
<comment type="caution">
    <text evidence="1">The sequence shown here is derived from an EMBL/GenBank/DDBJ whole genome shotgun (WGS) entry which is preliminary data.</text>
</comment>
<keyword evidence="2" id="KW-1185">Reference proteome</keyword>
<organism evidence="1 2">
    <name type="scientific">Chitinophaga hostae</name>
    <dbReference type="NCBI Taxonomy" id="2831022"/>
    <lineage>
        <taxon>Bacteria</taxon>
        <taxon>Pseudomonadati</taxon>
        <taxon>Bacteroidota</taxon>
        <taxon>Chitinophagia</taxon>
        <taxon>Chitinophagales</taxon>
        <taxon>Chitinophagaceae</taxon>
        <taxon>Chitinophaga</taxon>
    </lineage>
</organism>
<evidence type="ECO:0000313" key="1">
    <source>
        <dbReference type="EMBL" id="MBS0025934.1"/>
    </source>
</evidence>
<evidence type="ECO:0000313" key="2">
    <source>
        <dbReference type="Proteomes" id="UP000676386"/>
    </source>
</evidence>
<name>A0ABS5ISK4_9BACT</name>
<dbReference type="RefSeq" id="WP_211971063.1">
    <property type="nucleotide sequence ID" value="NZ_JAGTXB010000001.1"/>
</dbReference>
<reference evidence="1 2" key="1">
    <citation type="submission" date="2021-04" db="EMBL/GenBank/DDBJ databases">
        <title>Chitinophaga sp. nov., isolated from the rhizosphere soil.</title>
        <authorList>
            <person name="He S."/>
        </authorList>
    </citation>
    <scope>NUCLEOTIDE SEQUENCE [LARGE SCALE GENOMIC DNA]</scope>
    <source>
        <strain evidence="1 2">2R12</strain>
    </source>
</reference>
<dbReference type="Proteomes" id="UP000676386">
    <property type="component" value="Unassembled WGS sequence"/>
</dbReference>
<proteinExistence type="predicted"/>
<gene>
    <name evidence="1" type="ORF">KE626_01290</name>
</gene>